<dbReference type="InterPro" id="IPR038765">
    <property type="entry name" value="Papain-like_cys_pep_sf"/>
</dbReference>
<feature type="transmembrane region" description="Helical" evidence="1">
    <location>
        <begin position="170"/>
        <end position="193"/>
    </location>
</feature>
<evidence type="ECO:0000313" key="3">
    <source>
        <dbReference type="EMBL" id="NDU41984.1"/>
    </source>
</evidence>
<feature type="transmembrane region" description="Helical" evidence="1">
    <location>
        <begin position="63"/>
        <end position="96"/>
    </location>
</feature>
<protein>
    <submittedName>
        <fullName evidence="3">DUF3488 domain-containing protein</fullName>
    </submittedName>
</protein>
<dbReference type="PANTHER" id="PTHR42736">
    <property type="entry name" value="PROTEIN-GLUTAMINE GAMMA-GLUTAMYLTRANSFERASE"/>
    <property type="match status" value="1"/>
</dbReference>
<dbReference type="InterPro" id="IPR002931">
    <property type="entry name" value="Transglutaminase-like"/>
</dbReference>
<dbReference type="EMBL" id="WNJL01000022">
    <property type="protein sequence ID" value="NDU41984.1"/>
    <property type="molecule type" value="Genomic_DNA"/>
</dbReference>
<gene>
    <name evidence="3" type="ORF">GL267_04780</name>
</gene>
<keyword evidence="1" id="KW-0812">Transmembrane</keyword>
<feature type="transmembrane region" description="Helical" evidence="1">
    <location>
        <begin position="6"/>
        <end position="27"/>
    </location>
</feature>
<dbReference type="AlphaFoldDB" id="A0A845UDM0"/>
<feature type="transmembrane region" description="Helical" evidence="1">
    <location>
        <begin position="108"/>
        <end position="125"/>
    </location>
</feature>
<feature type="transmembrane region" description="Helical" evidence="1">
    <location>
        <begin position="131"/>
        <end position="149"/>
    </location>
</feature>
<dbReference type="InterPro" id="IPR021878">
    <property type="entry name" value="TgpA_N"/>
</dbReference>
<dbReference type="Pfam" id="PF01841">
    <property type="entry name" value="Transglut_core"/>
    <property type="match status" value="1"/>
</dbReference>
<dbReference type="Gene3D" id="3.10.620.30">
    <property type="match status" value="1"/>
</dbReference>
<feature type="domain" description="Transglutaminase-like" evidence="2">
    <location>
        <begin position="413"/>
        <end position="484"/>
    </location>
</feature>
<name>A0A845UDM0_9PROT</name>
<keyword evidence="1" id="KW-1133">Transmembrane helix</keyword>
<dbReference type="PANTHER" id="PTHR42736:SF1">
    <property type="entry name" value="PROTEIN-GLUTAMINE GAMMA-GLUTAMYLTRANSFERASE"/>
    <property type="match status" value="1"/>
</dbReference>
<keyword evidence="1" id="KW-0472">Membrane</keyword>
<evidence type="ECO:0000259" key="2">
    <source>
        <dbReference type="SMART" id="SM00460"/>
    </source>
</evidence>
<evidence type="ECO:0000256" key="1">
    <source>
        <dbReference type="SAM" id="Phobius"/>
    </source>
</evidence>
<reference evidence="3" key="1">
    <citation type="submission" date="2019-11" db="EMBL/GenBank/DDBJ databases">
        <title>Acidithiobacillus ferrianus sp. nov.: a facultatively anaerobic and extremely acidophilic chemolithoautotroph.</title>
        <authorList>
            <person name="Norris P.R."/>
            <person name="Falagan C."/>
            <person name="Moya-Beltran A."/>
            <person name="Castro M."/>
            <person name="Quatrini R."/>
            <person name="Johnson D.B."/>
        </authorList>
    </citation>
    <scope>NUCLEOTIDE SEQUENCE [LARGE SCALE GENOMIC DNA]</scope>
    <source>
        <strain evidence="3">MG</strain>
    </source>
</reference>
<feature type="transmembrane region" description="Helical" evidence="1">
    <location>
        <begin position="34"/>
        <end position="51"/>
    </location>
</feature>
<dbReference type="SUPFAM" id="SSF54001">
    <property type="entry name" value="Cysteine proteinases"/>
    <property type="match status" value="1"/>
</dbReference>
<accession>A0A845UDM0</accession>
<comment type="caution">
    <text evidence="3">The sequence shown here is derived from an EMBL/GenBank/DDBJ whole genome shotgun (WGS) entry which is preliminary data.</text>
</comment>
<dbReference type="InterPro" id="IPR052901">
    <property type="entry name" value="Bact_TGase-like"/>
</dbReference>
<dbReference type="RefSeq" id="WP_163097052.1">
    <property type="nucleotide sequence ID" value="NZ_CP127523.1"/>
</dbReference>
<sequence>MPVFRLPARSVGPVLAALMGGVLLLALGTEAEPWAIAVWAVATGMGLYGGWHGRLPWLTGAQRLMLGLFLLILAWLVAGWGNWLAIASQTVLVLLAVKALEMRGQRDFYQVAALVLLGMGVAAWLRVDILLGFFLLLALYLSLLGLLWQPLADAAADRVAGEPRWRDFRYMLLFSLAFLLVLLPLAGLFFLLLPRTPTPLWRWAPPQAMARSGFSADLSPEHMTRLALDPATAFRAQISPPPAGPGALYWVGAILWRDDGSRWRPGPPVAREAGPAPVHPAGAGVRQEIVLSPDNGDYLFALNRPYRLKVSAAYRRQADGVLRLRQAPGLPMRYAVWSAPPAPRALSAVERAAALQVPADTSPAVRALAARFAGGGGAEVARRLMRWFHQPAFRYSLQTPAGYPHGQTMADFLLRSHTGFCEYYAGGLALLLRLDGIPARVVTGYHGGEYNPMGNYWIVRQSMAHAWVQAWLPGRGWVRLDATPVLTVPGQGGGVPGTMAASLAPGVQRLWDWLRWQWINMVIDLTPAKQRALWTSAGRRMQRWAQASAPAPHWPKAPDWHRHAGELFGLFGASLALLLVWRVWKGYRWGARATAPYWRRRAARALRTLGWKDDRPGAEDLFWSRLPLPPAQWTAARDIYLAQRYGPAPDAAGERLLFEALARLRQALRASS</sequence>
<dbReference type="Pfam" id="PF11992">
    <property type="entry name" value="TgpA_N"/>
    <property type="match status" value="1"/>
</dbReference>
<organism evidence="3">
    <name type="scientific">Acidithiobacillus ferrianus</name>
    <dbReference type="NCBI Taxonomy" id="2678518"/>
    <lineage>
        <taxon>Bacteria</taxon>
        <taxon>Pseudomonadati</taxon>
        <taxon>Pseudomonadota</taxon>
        <taxon>Acidithiobacillia</taxon>
        <taxon>Acidithiobacillales</taxon>
        <taxon>Acidithiobacillaceae</taxon>
        <taxon>Acidithiobacillus</taxon>
    </lineage>
</organism>
<proteinExistence type="predicted"/>
<dbReference type="SMART" id="SM00460">
    <property type="entry name" value="TGc"/>
    <property type="match status" value="1"/>
</dbReference>